<reference evidence="8" key="1">
    <citation type="submission" date="2020-06" db="EMBL/GenBank/DDBJ databases">
        <title>Draft genome of Bugula neritina, a colonial animal packing powerful symbionts and potential medicines.</title>
        <authorList>
            <person name="Rayko M."/>
        </authorList>
    </citation>
    <scope>NUCLEOTIDE SEQUENCE [LARGE SCALE GENOMIC DNA]</scope>
    <source>
        <strain evidence="8">Kwan_BN1</strain>
    </source>
</reference>
<evidence type="ECO:0000256" key="6">
    <source>
        <dbReference type="SAM" id="MobiDB-lite"/>
    </source>
</evidence>
<dbReference type="InterPro" id="IPR050799">
    <property type="entry name" value="ZIP_Transporter"/>
</dbReference>
<dbReference type="OrthoDB" id="200954at2759"/>
<evidence type="ECO:0000256" key="3">
    <source>
        <dbReference type="ARBA" id="ARBA00022692"/>
    </source>
</evidence>
<proteinExistence type="inferred from homology"/>
<keyword evidence="9" id="KW-1185">Reference proteome</keyword>
<dbReference type="GO" id="GO:0005385">
    <property type="term" value="F:zinc ion transmembrane transporter activity"/>
    <property type="evidence" value="ECO:0007669"/>
    <property type="project" value="TreeGrafter"/>
</dbReference>
<feature type="transmembrane region" description="Helical" evidence="7">
    <location>
        <begin position="256"/>
        <end position="276"/>
    </location>
</feature>
<feature type="transmembrane region" description="Helical" evidence="7">
    <location>
        <begin position="221"/>
        <end position="244"/>
    </location>
</feature>
<evidence type="ECO:0000313" key="8">
    <source>
        <dbReference type="EMBL" id="KAF6021073.1"/>
    </source>
</evidence>
<feature type="compositionally biased region" description="Low complexity" evidence="6">
    <location>
        <begin position="443"/>
        <end position="459"/>
    </location>
</feature>
<dbReference type="PANTHER" id="PTHR12191:SF37">
    <property type="entry name" value="ZINC TRANSPORTER FOI"/>
    <property type="match status" value="1"/>
</dbReference>
<feature type="transmembrane region" description="Helical" evidence="7">
    <location>
        <begin position="617"/>
        <end position="638"/>
    </location>
</feature>
<dbReference type="InterPro" id="IPR003689">
    <property type="entry name" value="ZIP"/>
</dbReference>
<feature type="region of interest" description="Disordered" evidence="6">
    <location>
        <begin position="442"/>
        <end position="517"/>
    </location>
</feature>
<evidence type="ECO:0000256" key="5">
    <source>
        <dbReference type="ARBA" id="ARBA00023136"/>
    </source>
</evidence>
<evidence type="ECO:0000256" key="2">
    <source>
        <dbReference type="ARBA" id="ARBA00006939"/>
    </source>
</evidence>
<evidence type="ECO:0000256" key="1">
    <source>
        <dbReference type="ARBA" id="ARBA00004141"/>
    </source>
</evidence>
<dbReference type="GO" id="GO:0030003">
    <property type="term" value="P:intracellular monoatomic cation homeostasis"/>
    <property type="evidence" value="ECO:0007669"/>
    <property type="project" value="TreeGrafter"/>
</dbReference>
<dbReference type="EMBL" id="VXIV02003138">
    <property type="protein sequence ID" value="KAF6021073.1"/>
    <property type="molecule type" value="Genomic_DNA"/>
</dbReference>
<dbReference type="GO" id="GO:0071578">
    <property type="term" value="P:zinc ion import across plasma membrane"/>
    <property type="evidence" value="ECO:0007669"/>
    <property type="project" value="TreeGrafter"/>
</dbReference>
<dbReference type="PANTHER" id="PTHR12191">
    <property type="entry name" value="SOLUTE CARRIER FAMILY 39"/>
    <property type="match status" value="1"/>
</dbReference>
<dbReference type="AlphaFoldDB" id="A0A7J7J4P1"/>
<feature type="transmembrane region" description="Helical" evidence="7">
    <location>
        <begin position="588"/>
        <end position="611"/>
    </location>
</feature>
<feature type="transmembrane region" description="Helical" evidence="7">
    <location>
        <begin position="650"/>
        <end position="670"/>
    </location>
</feature>
<feature type="transmembrane region" description="Helical" evidence="7">
    <location>
        <begin position="296"/>
        <end position="317"/>
    </location>
</feature>
<dbReference type="GO" id="GO:0005886">
    <property type="term" value="C:plasma membrane"/>
    <property type="evidence" value="ECO:0007669"/>
    <property type="project" value="TreeGrafter"/>
</dbReference>
<organism evidence="8 9">
    <name type="scientific">Bugula neritina</name>
    <name type="common">Brown bryozoan</name>
    <name type="synonym">Sertularia neritina</name>
    <dbReference type="NCBI Taxonomy" id="10212"/>
    <lineage>
        <taxon>Eukaryota</taxon>
        <taxon>Metazoa</taxon>
        <taxon>Spiralia</taxon>
        <taxon>Lophotrochozoa</taxon>
        <taxon>Bryozoa</taxon>
        <taxon>Gymnolaemata</taxon>
        <taxon>Cheilostomatida</taxon>
        <taxon>Flustrina</taxon>
        <taxon>Buguloidea</taxon>
        <taxon>Bugulidae</taxon>
        <taxon>Bugula</taxon>
    </lineage>
</organism>
<keyword evidence="5 7" id="KW-0472">Membrane</keyword>
<evidence type="ECO:0000256" key="4">
    <source>
        <dbReference type="ARBA" id="ARBA00022989"/>
    </source>
</evidence>
<keyword evidence="4 7" id="KW-1133">Transmembrane helix</keyword>
<gene>
    <name evidence="8" type="ORF">EB796_020612</name>
</gene>
<comment type="caution">
    <text evidence="8">The sequence shown here is derived from an EMBL/GenBank/DDBJ whole genome shotgun (WGS) entry which is preliminary data.</text>
</comment>
<accession>A0A7J7J4P1</accession>
<comment type="subcellular location">
    <subcellularLocation>
        <location evidence="1">Membrane</location>
        <topology evidence="1">Multi-pass membrane protein</topology>
    </subcellularLocation>
</comment>
<keyword evidence="3 7" id="KW-0812">Transmembrane</keyword>
<name>A0A7J7J4P1_BUGNE</name>
<dbReference type="Pfam" id="PF02535">
    <property type="entry name" value="Zip"/>
    <property type="match status" value="1"/>
</dbReference>
<dbReference type="Proteomes" id="UP000593567">
    <property type="component" value="Unassembled WGS sequence"/>
</dbReference>
<evidence type="ECO:0000256" key="7">
    <source>
        <dbReference type="SAM" id="Phobius"/>
    </source>
</evidence>
<sequence>MTQSPVNLKPITIQNSFLSMMARDALLCVLIMATVAGVKAANQTLPSQNLCIFKHMVKAHTGNEDLTLANVAMLFDSVTISYHEKAPAHASLVDMTTPKTDDSELQVHAGDRLKRNLHLVNVGQEVEEDPAGLCEVEIESDLHKCLSGEELLRQKGFTDTLNDTGASRELSVRELELLSPLLLFQLTMTPCIQHQHSFLIEKTTPAPVSATHARPYLGLPMAWIGAISSVVIISVAGIAVISIIPLIKKSFYKQAIQFLVALAVGTLVGDALLHLLPHALSEHEEAESDLRSSSHHVWRASVALLGIYIFFNAERVVGAITSTKRRKKALAKHQEDGSDENTKDKSDIVSCGSCAEVPFVSGHSSKEEAQVLCWYGDSNASLHHPNNEEMTEFANEAHKELHTLNRIPCSQSTEIVHLTEDHKTCPPHSKSFQLPKIQEDALSQTQTVSATSQQSPSSPAHHEDTGPTVNSPLLLASEPQTTDKSKGTVEHASPASSLSRVKVKVEDEEGGHGHSHALPSSCSSVAYMVIMGDGLHNFTDGLAIGAAFSSSFTGGISTSIAVLCHELPHELGDFAMLLKTGMTLKQAYLCNIVSATLQCVGVVIGVLVGNIGALSQWLFAFAGGIFLYVGLVDMLPEISKIDKHRVWKQLFLQNCGLLLGFTFMLLIAAFETDIEHAFVLDAVELSSISGVDSYTY</sequence>
<protein>
    <submittedName>
        <fullName evidence="8">SLC39A10</fullName>
    </submittedName>
</protein>
<comment type="similarity">
    <text evidence="2">Belongs to the ZIP transporter (TC 2.A.5) family.</text>
</comment>
<evidence type="ECO:0000313" key="9">
    <source>
        <dbReference type="Proteomes" id="UP000593567"/>
    </source>
</evidence>
<dbReference type="GO" id="GO:0140410">
    <property type="term" value="F:monoatomic cation:bicarbonate symporter activity"/>
    <property type="evidence" value="ECO:0007669"/>
    <property type="project" value="TreeGrafter"/>
</dbReference>